<organism evidence="1 2">
    <name type="scientific">Pistacia integerrima</name>
    <dbReference type="NCBI Taxonomy" id="434235"/>
    <lineage>
        <taxon>Eukaryota</taxon>
        <taxon>Viridiplantae</taxon>
        <taxon>Streptophyta</taxon>
        <taxon>Embryophyta</taxon>
        <taxon>Tracheophyta</taxon>
        <taxon>Spermatophyta</taxon>
        <taxon>Magnoliopsida</taxon>
        <taxon>eudicotyledons</taxon>
        <taxon>Gunneridae</taxon>
        <taxon>Pentapetalae</taxon>
        <taxon>rosids</taxon>
        <taxon>malvids</taxon>
        <taxon>Sapindales</taxon>
        <taxon>Anacardiaceae</taxon>
        <taxon>Pistacia</taxon>
    </lineage>
</organism>
<accession>A0ACC0YTK8</accession>
<evidence type="ECO:0000313" key="1">
    <source>
        <dbReference type="EMBL" id="KAJ0040739.1"/>
    </source>
</evidence>
<evidence type="ECO:0000313" key="2">
    <source>
        <dbReference type="Proteomes" id="UP001163603"/>
    </source>
</evidence>
<reference evidence="2" key="1">
    <citation type="journal article" date="2023" name="G3 (Bethesda)">
        <title>Genome assembly and association tests identify interacting loci associated with vigor, precocity, and sex in interspecific pistachio rootstocks.</title>
        <authorList>
            <person name="Palmer W."/>
            <person name="Jacygrad E."/>
            <person name="Sagayaradj S."/>
            <person name="Cavanaugh K."/>
            <person name="Han R."/>
            <person name="Bertier L."/>
            <person name="Beede B."/>
            <person name="Kafkas S."/>
            <person name="Golino D."/>
            <person name="Preece J."/>
            <person name="Michelmore R."/>
        </authorList>
    </citation>
    <scope>NUCLEOTIDE SEQUENCE [LARGE SCALE GENOMIC DNA]</scope>
</reference>
<proteinExistence type="predicted"/>
<protein>
    <submittedName>
        <fullName evidence="1">Uncharacterized protein</fullName>
    </submittedName>
</protein>
<dbReference type="EMBL" id="CM047740">
    <property type="protein sequence ID" value="KAJ0040739.1"/>
    <property type="molecule type" value="Genomic_DNA"/>
</dbReference>
<dbReference type="Proteomes" id="UP001163603">
    <property type="component" value="Chromosome 5"/>
</dbReference>
<keyword evidence="2" id="KW-1185">Reference proteome</keyword>
<name>A0ACC0YTK8_9ROSI</name>
<sequence>MQELKRSPETPSFWDKKTTRLETPPFSPIYNTDRSLAADKDYDPFQSRESALKGIVNALNDNNIYILGINGMPGVGKTTLATAVGRQVKEEKLFNERTRRRSRRKRRRRKRRGRRRWRRKKEEKILIILDNVWEEIDLKEEIMGNVNYCCYKKERCVREDGF</sequence>
<comment type="caution">
    <text evidence="1">The sequence shown here is derived from an EMBL/GenBank/DDBJ whole genome shotgun (WGS) entry which is preliminary data.</text>
</comment>
<gene>
    <name evidence="1" type="ORF">Pint_26889</name>
</gene>